<evidence type="ECO:0008006" key="3">
    <source>
        <dbReference type="Google" id="ProtNLM"/>
    </source>
</evidence>
<name>A0A395GN31_9EURO</name>
<dbReference type="GeneID" id="37222139"/>
<evidence type="ECO:0000313" key="1">
    <source>
        <dbReference type="EMBL" id="RAK95423.1"/>
    </source>
</evidence>
<sequence length="570" mass="64567">MMGILSKATFNLLYRDQRKKIARFHRNTTPDSVLSDLHTCLVREAITPITPQAVFYASSIQDSPQEQPYWTKKSFKNHLARTHPDTDIPDVAINVLWSCFYFYAYYPFPLPGAADKKLELPAFERGLILLSLQGTRLLGVLDCELGRSWGRYKELCNCRFRVNRIFRSISPVNRQSSSDPQVAGFESCITDDVIDAIFPIFPFHPLLCPSLEQLKPLSERLVQGRTDQYQTKVNDLAALLCLVMRLEVHKVTWGRDFHYASFEESSPEKEELADILARSFCRGLDEYLPPDLVVRGLDILPNLEQSFHQLWATIFQPCTSTGIPNLETVTSPDTTMDGILRSVSLFIPPFEAHKRDETARKVKMITFQKYYDTTFQGSTDSLDLGHILSPISHDNPNRQSHLVLFLGHQAQDSTRVVVGAFFPSCPPTPAAKEEKEPEKPGNSRIALPRLLFQLQPSFSLFRWNGEDDMSSSQAYNSATWHTDHPDCIGDSKRSRVGVKIDPVTRQATFLRGTATAANRMSGGYEEVTRKYPGTESIDGDQQEPKTDFTVTRIATFNVEGGPDYNIEKPW</sequence>
<accession>A0A395GN31</accession>
<dbReference type="Proteomes" id="UP000249402">
    <property type="component" value="Unassembled WGS sequence"/>
</dbReference>
<dbReference type="VEuPathDB" id="FungiDB:BO80DRAFT_393989"/>
<dbReference type="OrthoDB" id="5343429at2759"/>
<dbReference type="EMBL" id="KZ824493">
    <property type="protein sequence ID" value="RAK95423.1"/>
    <property type="molecule type" value="Genomic_DNA"/>
</dbReference>
<evidence type="ECO:0000313" key="2">
    <source>
        <dbReference type="Proteomes" id="UP000249402"/>
    </source>
</evidence>
<dbReference type="AlphaFoldDB" id="A0A395GN31"/>
<organism evidence="1 2">
    <name type="scientific">Aspergillus ibericus CBS 121593</name>
    <dbReference type="NCBI Taxonomy" id="1448316"/>
    <lineage>
        <taxon>Eukaryota</taxon>
        <taxon>Fungi</taxon>
        <taxon>Dikarya</taxon>
        <taxon>Ascomycota</taxon>
        <taxon>Pezizomycotina</taxon>
        <taxon>Eurotiomycetes</taxon>
        <taxon>Eurotiomycetidae</taxon>
        <taxon>Eurotiales</taxon>
        <taxon>Aspergillaceae</taxon>
        <taxon>Aspergillus</taxon>
        <taxon>Aspergillus subgen. Circumdati</taxon>
    </lineage>
</organism>
<proteinExistence type="predicted"/>
<protein>
    <recommendedName>
        <fullName evidence="3">TLDc domain-containing protein</fullName>
    </recommendedName>
</protein>
<gene>
    <name evidence="1" type="ORF">BO80DRAFT_393989</name>
</gene>
<dbReference type="RefSeq" id="XP_025569751.1">
    <property type="nucleotide sequence ID" value="XM_025717274.1"/>
</dbReference>
<reference evidence="1 2" key="1">
    <citation type="submission" date="2018-02" db="EMBL/GenBank/DDBJ databases">
        <title>The genomes of Aspergillus section Nigri reveals drivers in fungal speciation.</title>
        <authorList>
            <consortium name="DOE Joint Genome Institute"/>
            <person name="Vesth T.C."/>
            <person name="Nybo J."/>
            <person name="Theobald S."/>
            <person name="Brandl J."/>
            <person name="Frisvad J.C."/>
            <person name="Nielsen K.F."/>
            <person name="Lyhne E.K."/>
            <person name="Kogle M.E."/>
            <person name="Kuo A."/>
            <person name="Riley R."/>
            <person name="Clum A."/>
            <person name="Nolan M."/>
            <person name="Lipzen A."/>
            <person name="Salamov A."/>
            <person name="Henrissat B."/>
            <person name="Wiebenga A."/>
            <person name="De vries R.P."/>
            <person name="Grigoriev I.V."/>
            <person name="Mortensen U.H."/>
            <person name="Andersen M.R."/>
            <person name="Baker S.E."/>
        </authorList>
    </citation>
    <scope>NUCLEOTIDE SEQUENCE [LARGE SCALE GENOMIC DNA]</scope>
    <source>
        <strain evidence="1 2">CBS 121593</strain>
    </source>
</reference>
<keyword evidence="2" id="KW-1185">Reference proteome</keyword>